<organism evidence="1">
    <name type="scientific">Daucus carota subsp. sativus</name>
    <name type="common">Carrot</name>
    <dbReference type="NCBI Taxonomy" id="79200"/>
    <lineage>
        <taxon>Eukaryota</taxon>
        <taxon>Viridiplantae</taxon>
        <taxon>Streptophyta</taxon>
        <taxon>Embryophyta</taxon>
        <taxon>Tracheophyta</taxon>
        <taxon>Spermatophyta</taxon>
        <taxon>Magnoliopsida</taxon>
        <taxon>eudicotyledons</taxon>
        <taxon>Gunneridae</taxon>
        <taxon>Pentapetalae</taxon>
        <taxon>asterids</taxon>
        <taxon>campanulids</taxon>
        <taxon>Apiales</taxon>
        <taxon>Apiaceae</taxon>
        <taxon>Apioideae</taxon>
        <taxon>Scandiceae</taxon>
        <taxon>Daucinae</taxon>
        <taxon>Daucus</taxon>
        <taxon>Daucus sect. Daucus</taxon>
    </lineage>
</organism>
<evidence type="ECO:0000313" key="1">
    <source>
        <dbReference type="EMBL" id="KZM93078.1"/>
    </source>
</evidence>
<proteinExistence type="predicted"/>
<dbReference type="EMBL" id="LNRQ01000005">
    <property type="protein sequence ID" value="KZM93078.1"/>
    <property type="molecule type" value="Genomic_DNA"/>
</dbReference>
<protein>
    <submittedName>
        <fullName evidence="1">Uncharacterized protein</fullName>
    </submittedName>
</protein>
<dbReference type="EMBL" id="CP093347">
    <property type="protein sequence ID" value="WOG99327.1"/>
    <property type="molecule type" value="Genomic_DNA"/>
</dbReference>
<evidence type="ECO:0000313" key="3">
    <source>
        <dbReference type="Proteomes" id="UP000077755"/>
    </source>
</evidence>
<gene>
    <name evidence="1" type="ORF">DCAR_016323</name>
    <name evidence="2" type="ORF">DCAR_0518675</name>
</gene>
<keyword evidence="3" id="KW-1185">Reference proteome</keyword>
<dbReference type="Proteomes" id="UP000077755">
    <property type="component" value="Chromosome 5"/>
</dbReference>
<dbReference type="PANTHER" id="PTHR33181:SF19">
    <property type="entry name" value="OS04G0658200 PROTEIN"/>
    <property type="match status" value="1"/>
</dbReference>
<evidence type="ECO:0000313" key="2">
    <source>
        <dbReference type="EMBL" id="WOG99327.1"/>
    </source>
</evidence>
<dbReference type="AlphaFoldDB" id="A0A164XEU3"/>
<dbReference type="STRING" id="79200.A0A164XEU3"/>
<reference evidence="1" key="1">
    <citation type="journal article" date="2016" name="Nat. Genet.">
        <title>A high-quality carrot genome assembly provides new insights into carotenoid accumulation and asterid genome evolution.</title>
        <authorList>
            <person name="Iorizzo M."/>
            <person name="Ellison S."/>
            <person name="Senalik D."/>
            <person name="Zeng P."/>
            <person name="Satapoomin P."/>
            <person name="Huang J."/>
            <person name="Bowman M."/>
            <person name="Iovene M."/>
            <person name="Sanseverino W."/>
            <person name="Cavagnaro P."/>
            <person name="Yildiz M."/>
            <person name="Macko-Podgorni A."/>
            <person name="Moranska E."/>
            <person name="Grzebelus E."/>
            <person name="Grzebelus D."/>
            <person name="Ashrafi H."/>
            <person name="Zheng Z."/>
            <person name="Cheng S."/>
            <person name="Spooner D."/>
            <person name="Van Deynze A."/>
            <person name="Simon P."/>
        </authorList>
    </citation>
    <scope>NUCLEOTIDE SEQUENCE [LARGE SCALE GENOMIC DNA]</scope>
    <source>
        <tissue evidence="1">Leaf</tissue>
    </source>
</reference>
<dbReference type="PANTHER" id="PTHR33181">
    <property type="entry name" value="OS01G0778500 PROTEIN"/>
    <property type="match status" value="1"/>
</dbReference>
<sequence>MDLWEKMVCPVRKVLFAVAARVRSRKNGASLLKLHSDIQTCGYADVQVMWEMLQRSESEFMSQRSKQNQRSFWRIFIWHNHDSASSFSINHA</sequence>
<name>A0A164XEU3_DAUCS</name>
<accession>A0A164XEU3</accession>
<dbReference type="OMA" id="EMMIMAT"/>
<dbReference type="Gramene" id="KZM93078">
    <property type="protein sequence ID" value="KZM93078"/>
    <property type="gene ID" value="DCAR_016323"/>
</dbReference>
<reference evidence="2" key="2">
    <citation type="submission" date="2022-03" db="EMBL/GenBank/DDBJ databases">
        <title>Draft title - Genomic analysis of global carrot germplasm unveils the trajectory of domestication and the origin of high carotenoid orange carrot.</title>
        <authorList>
            <person name="Iorizzo M."/>
            <person name="Ellison S."/>
            <person name="Senalik D."/>
            <person name="Macko-Podgorni A."/>
            <person name="Grzebelus D."/>
            <person name="Bostan H."/>
            <person name="Rolling W."/>
            <person name="Curaba J."/>
            <person name="Simon P."/>
        </authorList>
    </citation>
    <scope>NUCLEOTIDE SEQUENCE</scope>
    <source>
        <tissue evidence="2">Leaf</tissue>
    </source>
</reference>